<proteinExistence type="predicted"/>
<dbReference type="Gene3D" id="3.30.460.40">
    <property type="match status" value="1"/>
</dbReference>
<feature type="region of interest" description="Disordered" evidence="1">
    <location>
        <begin position="1"/>
        <end position="23"/>
    </location>
</feature>
<evidence type="ECO:0000313" key="2">
    <source>
        <dbReference type="EMBL" id="WXB13199.1"/>
    </source>
</evidence>
<dbReference type="SUPFAM" id="SSF81301">
    <property type="entry name" value="Nucleotidyltransferase"/>
    <property type="match status" value="1"/>
</dbReference>
<reference evidence="2 3" key="1">
    <citation type="submission" date="2021-12" db="EMBL/GenBank/DDBJ databases">
        <title>Discovery of the Pendulisporaceae a myxobacterial family with distinct sporulation behavior and unique specialized metabolism.</title>
        <authorList>
            <person name="Garcia R."/>
            <person name="Popoff A."/>
            <person name="Bader C.D."/>
            <person name="Loehr J."/>
            <person name="Walesch S."/>
            <person name="Walt C."/>
            <person name="Boldt J."/>
            <person name="Bunk B."/>
            <person name="Haeckl F.J.F.P.J."/>
            <person name="Gunesch A.P."/>
            <person name="Birkelbach J."/>
            <person name="Nuebel U."/>
            <person name="Pietschmann T."/>
            <person name="Bach T."/>
            <person name="Mueller R."/>
        </authorList>
    </citation>
    <scope>NUCLEOTIDE SEQUENCE [LARGE SCALE GENOMIC DNA]</scope>
    <source>
        <strain evidence="2 3">MSr11954</strain>
    </source>
</reference>
<evidence type="ECO:0000313" key="3">
    <source>
        <dbReference type="Proteomes" id="UP001370348"/>
    </source>
</evidence>
<protein>
    <submittedName>
        <fullName evidence="2">Nucleotidyltransferase family protein</fullName>
    </submittedName>
</protein>
<accession>A0ABZ2LUB1</accession>
<gene>
    <name evidence="2" type="ORF">LZC94_35810</name>
</gene>
<dbReference type="Proteomes" id="UP001370348">
    <property type="component" value="Chromosome"/>
</dbReference>
<dbReference type="RefSeq" id="WP_394822819.1">
    <property type="nucleotide sequence ID" value="NZ_CP089984.1"/>
</dbReference>
<keyword evidence="3" id="KW-1185">Reference proteome</keyword>
<organism evidence="2 3">
    <name type="scientific">Pendulispora albinea</name>
    <dbReference type="NCBI Taxonomy" id="2741071"/>
    <lineage>
        <taxon>Bacteria</taxon>
        <taxon>Pseudomonadati</taxon>
        <taxon>Myxococcota</taxon>
        <taxon>Myxococcia</taxon>
        <taxon>Myxococcales</taxon>
        <taxon>Sorangiineae</taxon>
        <taxon>Pendulisporaceae</taxon>
        <taxon>Pendulispora</taxon>
    </lineage>
</organism>
<sequence>MSSPFLRTPRYENGRMREPPHASASIPSEAFYARCLESLSHANVAFLAGGSYALMQYCHLVRETKDLDLFVRESDLETVLAVLRKSGCWTELPFPHWLAKAHAGEDFVDIIFNSGNGLTAVDDDWFTYATRTTLFGVQVALCPIEETIWSKSFVMERERFDGADIAHLIMAQGHRIDWQRLLRRFGSRWPVLLGHLVLYGFIYPDEPTIPAWVMEELFRRGRAELAHRKSTSSGRDPKRGPVCRGTLLSREQYLTDLGRGFQDGRLPPHGTMNPRTIAIWTEAIRKNR</sequence>
<evidence type="ECO:0000256" key="1">
    <source>
        <dbReference type="SAM" id="MobiDB-lite"/>
    </source>
</evidence>
<dbReference type="InterPro" id="IPR043519">
    <property type="entry name" value="NT_sf"/>
</dbReference>
<dbReference type="EMBL" id="CP089984">
    <property type="protein sequence ID" value="WXB13199.1"/>
    <property type="molecule type" value="Genomic_DNA"/>
</dbReference>
<name>A0ABZ2LUB1_9BACT</name>
<feature type="compositionally biased region" description="Basic and acidic residues" evidence="1">
    <location>
        <begin position="9"/>
        <end position="20"/>
    </location>
</feature>